<feature type="binding site" evidence="3">
    <location>
        <begin position="78"/>
        <end position="79"/>
    </location>
    <ligand>
        <name>substrate</name>
    </ligand>
</feature>
<feature type="binding site" evidence="3">
    <location>
        <position position="17"/>
    </location>
    <ligand>
        <name>substrate</name>
    </ligand>
</feature>
<feature type="binding site" evidence="3">
    <location>
        <begin position="225"/>
        <end position="226"/>
    </location>
    <ligand>
        <name>substrate</name>
    </ligand>
</feature>
<comment type="function">
    <text evidence="3">Catalyzes the stereoinversion of LL-2,6-diaminopimelate (L,L-DAP) to meso-diaminopimelate (meso-DAP), a precursor of L-lysine and an essential component of the bacterial peptidoglycan.</text>
</comment>
<keyword evidence="3" id="KW-0457">Lysine biosynthesis</keyword>
<feature type="binding site" evidence="3">
    <location>
        <begin position="215"/>
        <end position="216"/>
    </location>
    <ligand>
        <name>substrate</name>
    </ligand>
</feature>
<keyword evidence="3" id="KW-0028">Amino-acid biosynthesis</keyword>
<feature type="binding site" evidence="3">
    <location>
        <position position="164"/>
    </location>
    <ligand>
        <name>substrate</name>
    </ligand>
</feature>
<dbReference type="EMBL" id="DXEX01000230">
    <property type="protein sequence ID" value="HIX60150.1"/>
    <property type="molecule type" value="Genomic_DNA"/>
</dbReference>
<dbReference type="PANTHER" id="PTHR31689">
    <property type="entry name" value="DIAMINOPIMELATE EPIMERASE, CHLOROPLASTIC"/>
    <property type="match status" value="1"/>
</dbReference>
<gene>
    <name evidence="3 5" type="primary">dapF</name>
    <name evidence="5" type="ORF">IAA45_10635</name>
</gene>
<feature type="site" description="Could be important to modulate the pK values of the two catalytic cysteine residues" evidence="3">
    <location>
        <position position="166"/>
    </location>
</feature>
<comment type="pathway">
    <text evidence="3">Amino-acid biosynthesis; L-lysine biosynthesis via DAP pathway; DL-2,6-diaminopimelate from LL-2,6-diaminopimelate: step 1/1.</text>
</comment>
<proteinExistence type="inferred from homology"/>
<reference evidence="5" key="1">
    <citation type="journal article" date="2021" name="PeerJ">
        <title>Extensive microbial diversity within the chicken gut microbiome revealed by metagenomics and culture.</title>
        <authorList>
            <person name="Gilroy R."/>
            <person name="Ravi A."/>
            <person name="Getino M."/>
            <person name="Pursley I."/>
            <person name="Horton D.L."/>
            <person name="Alikhan N.F."/>
            <person name="Baker D."/>
            <person name="Gharbi K."/>
            <person name="Hall N."/>
            <person name="Watson M."/>
            <person name="Adriaenssens E.M."/>
            <person name="Foster-Nyarko E."/>
            <person name="Jarju S."/>
            <person name="Secka A."/>
            <person name="Antonio M."/>
            <person name="Oren A."/>
            <person name="Chaudhuri R.R."/>
            <person name="La Ragione R."/>
            <person name="Hildebrand F."/>
            <person name="Pallen M.J."/>
        </authorList>
    </citation>
    <scope>NUCLEOTIDE SEQUENCE</scope>
    <source>
        <strain evidence="5">ChiSjej1B19-8411</strain>
    </source>
</reference>
<comment type="similarity">
    <text evidence="1 3">Belongs to the diaminopimelate epimerase family.</text>
</comment>
<dbReference type="GO" id="GO:0008837">
    <property type="term" value="F:diaminopimelate epimerase activity"/>
    <property type="evidence" value="ECO:0007669"/>
    <property type="project" value="UniProtKB-UniRule"/>
</dbReference>
<dbReference type="HAMAP" id="MF_00197">
    <property type="entry name" value="DAP_epimerase"/>
    <property type="match status" value="1"/>
</dbReference>
<comment type="subcellular location">
    <subcellularLocation>
        <location evidence="3">Cytoplasm</location>
    </subcellularLocation>
</comment>
<evidence type="ECO:0000313" key="5">
    <source>
        <dbReference type="EMBL" id="HIX60150.1"/>
    </source>
</evidence>
<comment type="catalytic activity">
    <reaction evidence="3">
        <text>(2S,6S)-2,6-diaminopimelate = meso-2,6-diaminopimelate</text>
        <dbReference type="Rhea" id="RHEA:15393"/>
        <dbReference type="ChEBI" id="CHEBI:57609"/>
        <dbReference type="ChEBI" id="CHEBI:57791"/>
        <dbReference type="EC" id="5.1.1.7"/>
    </reaction>
</comment>
<comment type="caution">
    <text evidence="3">Lacks conserved residue(s) required for the propagation of feature annotation.</text>
</comment>
<feature type="site" description="Could be important to modulate the pK values of the two catalytic cysteine residues" evidence="3">
    <location>
        <position position="215"/>
    </location>
</feature>
<dbReference type="Pfam" id="PF01678">
    <property type="entry name" value="DAP_epimerase"/>
    <property type="match status" value="2"/>
</dbReference>
<name>A0A9D1WJC5_9FIRM</name>
<evidence type="ECO:0000313" key="6">
    <source>
        <dbReference type="Proteomes" id="UP000886817"/>
    </source>
</evidence>
<feature type="binding site" evidence="3">
    <location>
        <position position="197"/>
    </location>
    <ligand>
        <name>substrate</name>
    </ligand>
</feature>
<sequence>MVMNYNIVMAKYQGLGNDYLVLDPNKNKLQLQGKKIEQLCKRGFGIGADGVLYGPLLQNGKLEVRFFNADGSEAEISGNGVRIFAKYLLDQQYVSESRFAIETEIGPVEVECLNGRGTEFKIRMGKASFDAEAIPVTGEKREVIGETFCFHGQEYQATCVSVGNPHCIILMDQISREKVKELGPYVENAPQFPHRMNLQICRIIDKYNVEIEIYERGSGYTRASGTGSCAVAAALYRQGLIEPRVNISQPGGIIEVDIEDDGSIYMLGTVGFIADISIAESFFLS</sequence>
<evidence type="ECO:0000256" key="1">
    <source>
        <dbReference type="ARBA" id="ARBA00010219"/>
    </source>
</evidence>
<reference evidence="5" key="2">
    <citation type="submission" date="2021-04" db="EMBL/GenBank/DDBJ databases">
        <authorList>
            <person name="Gilroy R."/>
        </authorList>
    </citation>
    <scope>NUCLEOTIDE SEQUENCE</scope>
    <source>
        <strain evidence="5">ChiSjej1B19-8411</strain>
    </source>
</reference>
<organism evidence="5 6">
    <name type="scientific">Candidatus Blautia gallistercoris</name>
    <dbReference type="NCBI Taxonomy" id="2838490"/>
    <lineage>
        <taxon>Bacteria</taxon>
        <taxon>Bacillati</taxon>
        <taxon>Bacillota</taxon>
        <taxon>Clostridia</taxon>
        <taxon>Lachnospirales</taxon>
        <taxon>Lachnospiraceae</taxon>
        <taxon>Blautia</taxon>
    </lineage>
</organism>
<evidence type="ECO:0000256" key="2">
    <source>
        <dbReference type="ARBA" id="ARBA00023235"/>
    </source>
</evidence>
<dbReference type="GO" id="GO:0005829">
    <property type="term" value="C:cytosol"/>
    <property type="evidence" value="ECO:0007669"/>
    <property type="project" value="TreeGrafter"/>
</dbReference>
<protein>
    <recommendedName>
        <fullName evidence="3 4">Diaminopimelate epimerase</fullName>
        <shortName evidence="3">DAP epimerase</shortName>
        <ecNumber evidence="3 4">5.1.1.7</ecNumber>
    </recommendedName>
    <alternativeName>
        <fullName evidence="3">PLP-independent amino acid racemase</fullName>
    </alternativeName>
</protein>
<keyword evidence="3" id="KW-0963">Cytoplasm</keyword>
<evidence type="ECO:0000256" key="3">
    <source>
        <dbReference type="HAMAP-Rule" id="MF_00197"/>
    </source>
</evidence>
<comment type="subunit">
    <text evidence="3">Homodimer.</text>
</comment>
<dbReference type="AlphaFoldDB" id="A0A9D1WJC5"/>
<evidence type="ECO:0000256" key="4">
    <source>
        <dbReference type="NCBIfam" id="TIGR00652"/>
    </source>
</evidence>
<comment type="caution">
    <text evidence="5">The sequence shown here is derived from an EMBL/GenBank/DDBJ whole genome shotgun (WGS) entry which is preliminary data.</text>
</comment>
<dbReference type="EC" id="5.1.1.7" evidence="3 4"/>
<dbReference type="Proteomes" id="UP000886817">
    <property type="component" value="Unassembled WGS sequence"/>
</dbReference>
<dbReference type="InterPro" id="IPR001653">
    <property type="entry name" value="DAP_epimerase_DapF"/>
</dbReference>
<dbReference type="SUPFAM" id="SSF54506">
    <property type="entry name" value="Diaminopimelate epimerase-like"/>
    <property type="match status" value="2"/>
</dbReference>
<accession>A0A9D1WJC5</accession>
<dbReference type="Gene3D" id="3.10.310.10">
    <property type="entry name" value="Diaminopimelate Epimerase, Chain A, domain 1"/>
    <property type="match status" value="2"/>
</dbReference>
<dbReference type="GO" id="GO:0009089">
    <property type="term" value="P:lysine biosynthetic process via diaminopimelate"/>
    <property type="evidence" value="ECO:0007669"/>
    <property type="project" value="UniProtKB-UniRule"/>
</dbReference>
<dbReference type="PANTHER" id="PTHR31689:SF0">
    <property type="entry name" value="DIAMINOPIMELATE EPIMERASE"/>
    <property type="match status" value="1"/>
</dbReference>
<keyword evidence="2 3" id="KW-0413">Isomerase</keyword>
<feature type="binding site" evidence="3">
    <location>
        <position position="68"/>
    </location>
    <ligand>
        <name>substrate</name>
    </ligand>
</feature>
<dbReference type="NCBIfam" id="TIGR00652">
    <property type="entry name" value="DapF"/>
    <property type="match status" value="1"/>
</dbReference>